<sequence length="73" mass="8629">MKGIVDRIEGNIVVLELENKTMLNINIRKFPKELKEGDYVYKDKISGKMKIDKEMTKKISEEIKKLTKDIWDD</sequence>
<accession>A0ABN1JS55</accession>
<comment type="caution">
    <text evidence="1">The sequence shown here is derived from an EMBL/GenBank/DDBJ whole genome shotgun (WGS) entry which is preliminary data.</text>
</comment>
<dbReference type="EMBL" id="BAAACG010000016">
    <property type="protein sequence ID" value="GAA0745558.1"/>
    <property type="molecule type" value="Genomic_DNA"/>
</dbReference>
<dbReference type="Pfam" id="PF11213">
    <property type="entry name" value="DUF3006"/>
    <property type="match status" value="1"/>
</dbReference>
<dbReference type="InterPro" id="IPR021377">
    <property type="entry name" value="DUF3006"/>
</dbReference>
<protein>
    <submittedName>
        <fullName evidence="1">DUF3006 domain-containing protein</fullName>
    </submittedName>
</protein>
<name>A0ABN1JS55_9CLOT</name>
<dbReference type="Proteomes" id="UP001501510">
    <property type="component" value="Unassembled WGS sequence"/>
</dbReference>
<evidence type="ECO:0000313" key="1">
    <source>
        <dbReference type="EMBL" id="GAA0745558.1"/>
    </source>
</evidence>
<keyword evidence="2" id="KW-1185">Reference proteome</keyword>
<gene>
    <name evidence="1" type="ORF">GCM10008906_32070</name>
</gene>
<organism evidence="1 2">
    <name type="scientific">Clostridium oceanicum</name>
    <dbReference type="NCBI Taxonomy" id="1543"/>
    <lineage>
        <taxon>Bacteria</taxon>
        <taxon>Bacillati</taxon>
        <taxon>Bacillota</taxon>
        <taxon>Clostridia</taxon>
        <taxon>Eubacteriales</taxon>
        <taxon>Clostridiaceae</taxon>
        <taxon>Clostridium</taxon>
    </lineage>
</organism>
<evidence type="ECO:0000313" key="2">
    <source>
        <dbReference type="Proteomes" id="UP001501510"/>
    </source>
</evidence>
<proteinExistence type="predicted"/>
<dbReference type="RefSeq" id="WP_343763204.1">
    <property type="nucleotide sequence ID" value="NZ_BAAACG010000016.1"/>
</dbReference>
<reference evidence="1 2" key="1">
    <citation type="journal article" date="2019" name="Int. J. Syst. Evol. Microbiol.">
        <title>The Global Catalogue of Microorganisms (GCM) 10K type strain sequencing project: providing services to taxonomists for standard genome sequencing and annotation.</title>
        <authorList>
            <consortium name="The Broad Institute Genomics Platform"/>
            <consortium name="The Broad Institute Genome Sequencing Center for Infectious Disease"/>
            <person name="Wu L."/>
            <person name="Ma J."/>
        </authorList>
    </citation>
    <scope>NUCLEOTIDE SEQUENCE [LARGE SCALE GENOMIC DNA]</scope>
    <source>
        <strain evidence="1 2">JCM 1407</strain>
    </source>
</reference>